<protein>
    <recommendedName>
        <fullName evidence="3">DNA translocase FtsK</fullName>
    </recommendedName>
</protein>
<keyword evidence="11" id="KW-0238">DNA-binding</keyword>
<evidence type="ECO:0000256" key="6">
    <source>
        <dbReference type="ARBA" id="ARBA00022692"/>
    </source>
</evidence>
<feature type="compositionally biased region" description="Low complexity" evidence="17">
    <location>
        <begin position="212"/>
        <end position="221"/>
    </location>
</feature>
<keyword evidence="6 18" id="KW-0812">Transmembrane</keyword>
<evidence type="ECO:0000256" key="14">
    <source>
        <dbReference type="ARBA" id="ARBA00024784"/>
    </source>
</evidence>
<dbReference type="GO" id="GO:0005524">
    <property type="term" value="F:ATP binding"/>
    <property type="evidence" value="ECO:0007669"/>
    <property type="project" value="UniProtKB-UniRule"/>
</dbReference>
<comment type="subcellular location">
    <subcellularLocation>
        <location evidence="1">Cell membrane</location>
        <topology evidence="1">Multi-pass membrane protein</topology>
    </subcellularLocation>
</comment>
<feature type="transmembrane region" description="Helical" evidence="18">
    <location>
        <begin position="173"/>
        <end position="192"/>
    </location>
</feature>
<feature type="transmembrane region" description="Helical" evidence="18">
    <location>
        <begin position="117"/>
        <end position="134"/>
    </location>
</feature>
<dbReference type="KEGG" id="fiy:BN1229_v1_0940"/>
<dbReference type="GO" id="GO:0051301">
    <property type="term" value="P:cell division"/>
    <property type="evidence" value="ECO:0007669"/>
    <property type="project" value="UniProtKB-KW"/>
</dbReference>
<dbReference type="PANTHER" id="PTHR22683">
    <property type="entry name" value="SPORULATION PROTEIN RELATED"/>
    <property type="match status" value="1"/>
</dbReference>
<feature type="region of interest" description="Disordered" evidence="17">
    <location>
        <begin position="212"/>
        <end position="410"/>
    </location>
</feature>
<evidence type="ECO:0000256" key="11">
    <source>
        <dbReference type="ARBA" id="ARBA00023125"/>
    </source>
</evidence>
<evidence type="ECO:0000256" key="18">
    <source>
        <dbReference type="SAM" id="Phobius"/>
    </source>
</evidence>
<dbReference type="Pfam" id="PF13491">
    <property type="entry name" value="FtsK_4TM"/>
    <property type="match status" value="1"/>
</dbReference>
<evidence type="ECO:0000256" key="9">
    <source>
        <dbReference type="ARBA" id="ARBA00022840"/>
    </source>
</evidence>
<feature type="binding site" evidence="16">
    <location>
        <begin position="652"/>
        <end position="659"/>
    </location>
    <ligand>
        <name>ATP</name>
        <dbReference type="ChEBI" id="CHEBI:30616"/>
    </ligand>
</feature>
<dbReference type="InterPro" id="IPR025199">
    <property type="entry name" value="FtsK_4TM"/>
</dbReference>
<keyword evidence="10 18" id="KW-1133">Transmembrane helix</keyword>
<reference evidence="21" key="1">
    <citation type="submission" date="2015-02" db="EMBL/GenBank/DDBJ databases">
        <authorList>
            <person name="Chooi Y.-H."/>
        </authorList>
    </citation>
    <scope>NUCLEOTIDE SEQUENCE [LARGE SCALE GENOMIC DNA]</scope>
    <source>
        <strain evidence="21">strain Y</strain>
    </source>
</reference>
<evidence type="ECO:0000256" key="7">
    <source>
        <dbReference type="ARBA" id="ARBA00022741"/>
    </source>
</evidence>
<feature type="region of interest" description="Disordered" evidence="17">
    <location>
        <begin position="438"/>
        <end position="464"/>
    </location>
</feature>
<evidence type="ECO:0000256" key="15">
    <source>
        <dbReference type="ARBA" id="ARBA00025923"/>
    </source>
</evidence>
<dbReference type="InterPro" id="IPR002543">
    <property type="entry name" value="FtsK_dom"/>
</dbReference>
<dbReference type="Pfam" id="PF01580">
    <property type="entry name" value="FtsK_SpoIIIE"/>
    <property type="match status" value="1"/>
</dbReference>
<dbReference type="PROSITE" id="PS50901">
    <property type="entry name" value="FTSK"/>
    <property type="match status" value="1"/>
</dbReference>
<comment type="similarity">
    <text evidence="2">Belongs to the FtsK/SpoIIIE/SftA family.</text>
</comment>
<proteinExistence type="inferred from homology"/>
<feature type="region of interest" description="Disordered" evidence="17">
    <location>
        <begin position="918"/>
        <end position="946"/>
    </location>
</feature>
<name>A0A0D6JCB0_9HYPH</name>
<dbReference type="Gene3D" id="3.40.50.300">
    <property type="entry name" value="P-loop containing nucleotide triphosphate hydrolases"/>
    <property type="match status" value="1"/>
</dbReference>
<dbReference type="AlphaFoldDB" id="A0A0D6JCB0"/>
<evidence type="ECO:0000256" key="4">
    <source>
        <dbReference type="ARBA" id="ARBA00022475"/>
    </source>
</evidence>
<keyword evidence="13" id="KW-0131">Cell cycle</keyword>
<dbReference type="OrthoDB" id="9807790at2"/>
<feature type="transmembrane region" description="Helical" evidence="18">
    <location>
        <begin position="146"/>
        <end position="166"/>
    </location>
</feature>
<accession>A0A0D6JCB0</accession>
<evidence type="ECO:0000256" key="12">
    <source>
        <dbReference type="ARBA" id="ARBA00023136"/>
    </source>
</evidence>
<feature type="compositionally biased region" description="Basic and acidic residues" evidence="17">
    <location>
        <begin position="288"/>
        <end position="298"/>
    </location>
</feature>
<dbReference type="Gene3D" id="3.30.980.40">
    <property type="match status" value="1"/>
</dbReference>
<dbReference type="InterPro" id="IPR050206">
    <property type="entry name" value="FtsK/SpoIIIE/SftA"/>
</dbReference>
<evidence type="ECO:0000256" key="17">
    <source>
        <dbReference type="SAM" id="MobiDB-lite"/>
    </source>
</evidence>
<dbReference type="GO" id="GO:0005886">
    <property type="term" value="C:plasma membrane"/>
    <property type="evidence" value="ECO:0007669"/>
    <property type="project" value="UniProtKB-SubCell"/>
</dbReference>
<feature type="transmembrane region" description="Helical" evidence="18">
    <location>
        <begin position="33"/>
        <end position="55"/>
    </location>
</feature>
<comment type="function">
    <text evidence="14">Essential cell division protein that coordinates cell division and chromosome segregation. The N-terminus is involved in assembly of the cell-division machinery. The C-terminus functions as a DNA motor that moves dsDNA in an ATP-dependent manner towards the dif recombination site, which is located within the replication terminus region. Translocation stops specifically at Xer-dif sites, where FtsK interacts with the Xer recombinase, allowing activation of chromosome unlinking by recombination. FtsK orienting polar sequences (KOPS) guide the direction of DNA translocation. FtsK can remove proteins from DNA as it translocates, but translocation stops specifically at XerCD-dif site, thereby preventing removal of XerC and XerD from dif.</text>
</comment>
<keyword evidence="12 18" id="KW-0472">Membrane</keyword>
<comment type="subunit">
    <text evidence="15">Homohexamer. Forms a ring that surrounds DNA.</text>
</comment>
<sequence>MLPQYQYKSHVSETERLLPQSLEKRLRGGISRVYGFAVLIVLAAVWASLISWSAADPSLTHITSAPPANVLGYPGAILSDLLLESLGLTSILALLAPMFWGTELALSGRIRDLRTKLTFFPLSIFTLASAFASLPPPQVWPMSQGLGGILGDAIYGLCHLILATLISPTIAPVAGAALFAAGFAALAYSIGIELKDISKALKAGLNALTPVTTTVETPQEPSLTERREPSFSSAPFAEPRAEPELESLAPESVDEVEATFTPERPAAPVRKPMARKSRDNDAPTLMRSFDERAPAREQSEDEEIDDLPPSLRPQATEPPVKKSKPSSGSWETDTPTQREPEFDLDTDDDSAAIARRFAPANRQGKGYAAYAEPPTTGKNWEPKKTSRAKSSPTLFSEETSEIEVSDEPTLAPTLMKNASAAARATASPARKLMKSFLHKSSSEDDEVERNRTRSTPAPWEAVPTITPSPIAETISTEEDTRKRRLGSLCYKPSARIGYKRPSVHLLDPAPTGRPGPEFTQTVSRAHARMLKDVLRDFGINGEVREIKQGPVVSLFELEPQRGTKTSRVVALADDIARAMSVPTVRIAAMPGSSAIGIEIPNPRRETVHVREIFESDTYRRFDGPLPIALGKSIEGTPVVADLTRMPHLLVTGQAGSGKTAALNAMIQSIVYRHGPDACRLLLIDPKMIELSNYNDVPHLLAPVVTDPLQGIAALEWIVAEMEERHKRMSKLSVRSIDIFNNRVINAKKRGEMISRTVNTGFDRSTGEPIYEHEQMDLATMPYIVVVIDEFAGIARSASEKFEAAFRRISTMAQQAGIHLVLATEEMSPDVLTDTLIKNLRTKICFKTPTKADSRFVLGGSGAEQLLDRDDMLLSSGSGHCARIHSARVDSHEVQAVAEFLRSAGTADYDADLMARIAGAESEPQPRAPQEDNYARASRPRLSPRWA</sequence>
<dbReference type="InterPro" id="IPR027417">
    <property type="entry name" value="P-loop_NTPase"/>
</dbReference>
<gene>
    <name evidence="20" type="ORF">YBN1229_v1_0940</name>
</gene>
<dbReference type="GO" id="GO:0007059">
    <property type="term" value="P:chromosome segregation"/>
    <property type="evidence" value="ECO:0007669"/>
    <property type="project" value="UniProtKB-KW"/>
</dbReference>
<dbReference type="EMBL" id="LN829119">
    <property type="protein sequence ID" value="CPR16732.1"/>
    <property type="molecule type" value="Genomic_DNA"/>
</dbReference>
<dbReference type="PANTHER" id="PTHR22683:SF41">
    <property type="entry name" value="DNA TRANSLOCASE FTSK"/>
    <property type="match status" value="1"/>
</dbReference>
<dbReference type="KEGG" id="fil:BN1229_v1_0936"/>
<evidence type="ECO:0000256" key="2">
    <source>
        <dbReference type="ARBA" id="ARBA00006474"/>
    </source>
</evidence>
<keyword evidence="21" id="KW-1185">Reference proteome</keyword>
<keyword evidence="4" id="KW-1003">Cell membrane</keyword>
<dbReference type="GO" id="GO:0003677">
    <property type="term" value="F:DNA binding"/>
    <property type="evidence" value="ECO:0007669"/>
    <property type="project" value="UniProtKB-KW"/>
</dbReference>
<evidence type="ECO:0000256" key="5">
    <source>
        <dbReference type="ARBA" id="ARBA00022618"/>
    </source>
</evidence>
<feature type="compositionally biased region" description="Polar residues" evidence="17">
    <location>
        <begin position="388"/>
        <end position="397"/>
    </location>
</feature>
<organism evidence="20 21">
    <name type="scientific">Candidatus Filomicrobium marinum</name>
    <dbReference type="NCBI Taxonomy" id="1608628"/>
    <lineage>
        <taxon>Bacteria</taxon>
        <taxon>Pseudomonadati</taxon>
        <taxon>Pseudomonadota</taxon>
        <taxon>Alphaproteobacteria</taxon>
        <taxon>Hyphomicrobiales</taxon>
        <taxon>Hyphomicrobiaceae</taxon>
        <taxon>Filomicrobium</taxon>
    </lineage>
</organism>
<evidence type="ECO:0000259" key="19">
    <source>
        <dbReference type="PROSITE" id="PS50901"/>
    </source>
</evidence>
<evidence type="ECO:0000256" key="13">
    <source>
        <dbReference type="ARBA" id="ARBA00023306"/>
    </source>
</evidence>
<dbReference type="Proteomes" id="UP000033187">
    <property type="component" value="Chromosome 1"/>
</dbReference>
<keyword evidence="5 20" id="KW-0132">Cell division</keyword>
<evidence type="ECO:0000313" key="21">
    <source>
        <dbReference type="Proteomes" id="UP000033187"/>
    </source>
</evidence>
<evidence type="ECO:0000256" key="3">
    <source>
        <dbReference type="ARBA" id="ARBA00020887"/>
    </source>
</evidence>
<keyword evidence="8" id="KW-0159">Chromosome partition</keyword>
<evidence type="ECO:0000256" key="10">
    <source>
        <dbReference type="ARBA" id="ARBA00022989"/>
    </source>
</evidence>
<dbReference type="InterPro" id="IPR041027">
    <property type="entry name" value="FtsK_alpha"/>
</dbReference>
<keyword evidence="7 16" id="KW-0547">Nucleotide-binding</keyword>
<evidence type="ECO:0000313" key="20">
    <source>
        <dbReference type="EMBL" id="CPR16732.1"/>
    </source>
</evidence>
<evidence type="ECO:0000256" key="1">
    <source>
        <dbReference type="ARBA" id="ARBA00004651"/>
    </source>
</evidence>
<feature type="transmembrane region" description="Helical" evidence="18">
    <location>
        <begin position="75"/>
        <end position="96"/>
    </location>
</feature>
<dbReference type="Pfam" id="PF17854">
    <property type="entry name" value="FtsK_alpha"/>
    <property type="match status" value="1"/>
</dbReference>
<evidence type="ECO:0000256" key="16">
    <source>
        <dbReference type="PROSITE-ProRule" id="PRU00289"/>
    </source>
</evidence>
<keyword evidence="9 16" id="KW-0067">ATP-binding</keyword>
<feature type="domain" description="FtsK" evidence="19">
    <location>
        <begin position="635"/>
        <end position="854"/>
    </location>
</feature>
<dbReference type="SUPFAM" id="SSF52540">
    <property type="entry name" value="P-loop containing nucleoside triphosphate hydrolases"/>
    <property type="match status" value="1"/>
</dbReference>
<evidence type="ECO:0000256" key="8">
    <source>
        <dbReference type="ARBA" id="ARBA00022829"/>
    </source>
</evidence>